<gene>
    <name evidence="6" type="ordered locus">MSWAN_0798</name>
</gene>
<keyword evidence="3" id="KW-0804">Transcription</keyword>
<evidence type="ECO:0000313" key="6">
    <source>
        <dbReference type="EMBL" id="AEG17826.1"/>
    </source>
</evidence>
<dbReference type="PANTHER" id="PTHR30055:SF234">
    <property type="entry name" value="HTH-TYPE TRANSCRIPTIONAL REGULATOR BETI"/>
    <property type="match status" value="1"/>
</dbReference>
<name>F6D887_METPW</name>
<dbReference type="PANTHER" id="PTHR30055">
    <property type="entry name" value="HTH-TYPE TRANSCRIPTIONAL REGULATOR RUTR"/>
    <property type="match status" value="1"/>
</dbReference>
<accession>F6D887</accession>
<feature type="DNA-binding region" description="H-T-H motif" evidence="4">
    <location>
        <begin position="44"/>
        <end position="63"/>
    </location>
</feature>
<keyword evidence="2 4" id="KW-0238">DNA-binding</keyword>
<dbReference type="Pfam" id="PF00440">
    <property type="entry name" value="TetR_N"/>
    <property type="match status" value="1"/>
</dbReference>
<feature type="domain" description="HTH tetR-type" evidence="5">
    <location>
        <begin position="21"/>
        <end position="81"/>
    </location>
</feature>
<proteinExistence type="predicted"/>
<dbReference type="InterPro" id="IPR023772">
    <property type="entry name" value="DNA-bd_HTH_TetR-type_CS"/>
</dbReference>
<dbReference type="SUPFAM" id="SSF46689">
    <property type="entry name" value="Homeodomain-like"/>
    <property type="match status" value="1"/>
</dbReference>
<evidence type="ECO:0000256" key="4">
    <source>
        <dbReference type="PROSITE-ProRule" id="PRU00335"/>
    </source>
</evidence>
<dbReference type="PROSITE" id="PS50977">
    <property type="entry name" value="HTH_TETR_2"/>
    <property type="match status" value="1"/>
</dbReference>
<protein>
    <submittedName>
        <fullName evidence="6">Transcriptional regulator, TetR family</fullName>
    </submittedName>
</protein>
<dbReference type="InterPro" id="IPR009057">
    <property type="entry name" value="Homeodomain-like_sf"/>
</dbReference>
<dbReference type="Gene3D" id="1.10.357.10">
    <property type="entry name" value="Tetracycline Repressor, domain 2"/>
    <property type="match status" value="1"/>
</dbReference>
<dbReference type="InterPro" id="IPR001647">
    <property type="entry name" value="HTH_TetR"/>
</dbReference>
<dbReference type="KEGG" id="mew:MSWAN_0798"/>
<dbReference type="eggNOG" id="arCOG02644">
    <property type="taxonomic scope" value="Archaea"/>
</dbReference>
<evidence type="ECO:0000313" key="7">
    <source>
        <dbReference type="Proteomes" id="UP000009231"/>
    </source>
</evidence>
<dbReference type="FunFam" id="1.10.10.60:FF:000141">
    <property type="entry name" value="TetR family transcriptional regulator"/>
    <property type="match status" value="1"/>
</dbReference>
<evidence type="ECO:0000259" key="5">
    <source>
        <dbReference type="PROSITE" id="PS50977"/>
    </source>
</evidence>
<dbReference type="PROSITE" id="PS01081">
    <property type="entry name" value="HTH_TETR_1"/>
    <property type="match status" value="1"/>
</dbReference>
<dbReference type="InterPro" id="IPR050109">
    <property type="entry name" value="HTH-type_TetR-like_transc_reg"/>
</dbReference>
<dbReference type="HOGENOM" id="CLU_069356_12_1_2"/>
<keyword evidence="1" id="KW-0805">Transcription regulation</keyword>
<evidence type="ECO:0000256" key="1">
    <source>
        <dbReference type="ARBA" id="ARBA00023015"/>
    </source>
</evidence>
<dbReference type="EMBL" id="CP002772">
    <property type="protein sequence ID" value="AEG17826.1"/>
    <property type="molecule type" value="Genomic_DNA"/>
</dbReference>
<organism evidence="6 7">
    <name type="scientific">Methanobacterium paludis (strain DSM 25820 / JCM 18151 / SWAN1)</name>
    <dbReference type="NCBI Taxonomy" id="868131"/>
    <lineage>
        <taxon>Archaea</taxon>
        <taxon>Methanobacteriati</taxon>
        <taxon>Methanobacteriota</taxon>
        <taxon>Methanomada group</taxon>
        <taxon>Methanobacteria</taxon>
        <taxon>Methanobacteriales</taxon>
        <taxon>Methanobacteriaceae</taxon>
        <taxon>Methanobacterium</taxon>
    </lineage>
</organism>
<dbReference type="PRINTS" id="PR00455">
    <property type="entry name" value="HTHTETR"/>
</dbReference>
<dbReference type="STRING" id="868131.MSWAN_0798"/>
<dbReference type="Proteomes" id="UP000009231">
    <property type="component" value="Chromosome"/>
</dbReference>
<evidence type="ECO:0000256" key="3">
    <source>
        <dbReference type="ARBA" id="ARBA00023163"/>
    </source>
</evidence>
<sequence length="251" mass="28827">MYVLVAGEFMSSVSRREREREQRRNDITVAAEKLFFSKGYDGVSMNDIAKEAELSKATLYLYFDNKEALFFSIVLRGTIILNEIIKQEISKFEKGIEKLGALLDAYFEFAQNYPDYLKIYNYFQSGKFDLKNILTNDYMKKIISQSNGVVNIPFDFSNSDISYSNEVMKLQNEMFLTVYESVEIGMADGTICSDVDPTEIAVLVILITENILNMRPDLKNALEKQSIHQKKFVVDTIDLLNQMLGNIKKSQ</sequence>
<reference evidence="6 7" key="1">
    <citation type="journal article" date="2014" name="Int. J. Syst. Evol. Microbiol.">
        <title>Methanobacterium paludis sp. nov. and a novel strain of Methanobacterium lacus isolated from northern peatlands.</title>
        <authorList>
            <person name="Cadillo-Quiroz H."/>
            <person name="Brauer S.L."/>
            <person name="Goodson N."/>
            <person name="Yavitt J.B."/>
            <person name="Zinder S.H."/>
        </authorList>
    </citation>
    <scope>NUCLEOTIDE SEQUENCE [LARGE SCALE GENOMIC DNA]</scope>
    <source>
        <strain evidence="7">DSM 25820 / JCM 18151 / SWAN1</strain>
    </source>
</reference>
<keyword evidence="7" id="KW-1185">Reference proteome</keyword>
<dbReference type="AlphaFoldDB" id="F6D887"/>
<evidence type="ECO:0000256" key="2">
    <source>
        <dbReference type="ARBA" id="ARBA00023125"/>
    </source>
</evidence>
<dbReference type="GO" id="GO:0003700">
    <property type="term" value="F:DNA-binding transcription factor activity"/>
    <property type="evidence" value="ECO:0007669"/>
    <property type="project" value="TreeGrafter"/>
</dbReference>
<dbReference type="GO" id="GO:0000976">
    <property type="term" value="F:transcription cis-regulatory region binding"/>
    <property type="evidence" value="ECO:0007669"/>
    <property type="project" value="TreeGrafter"/>
</dbReference>
<dbReference type="Gene3D" id="1.10.10.60">
    <property type="entry name" value="Homeodomain-like"/>
    <property type="match status" value="1"/>
</dbReference>